<keyword evidence="4" id="KW-0597">Phosphoprotein</keyword>
<evidence type="ECO:0000256" key="1">
    <source>
        <dbReference type="ARBA" id="ARBA00000085"/>
    </source>
</evidence>
<protein>
    <recommendedName>
        <fullName evidence="3">histidine kinase</fullName>
        <ecNumber evidence="3">2.7.13.3</ecNumber>
    </recommendedName>
</protein>
<dbReference type="PANTHER" id="PTHR45436:SF1">
    <property type="entry name" value="SENSOR PROTEIN QSEC"/>
    <property type="match status" value="1"/>
</dbReference>
<keyword evidence="9" id="KW-0902">Two-component regulatory system</keyword>
<dbReference type="PROSITE" id="PS50109">
    <property type="entry name" value="HIS_KIN"/>
    <property type="match status" value="1"/>
</dbReference>
<evidence type="ECO:0000256" key="2">
    <source>
        <dbReference type="ARBA" id="ARBA00004370"/>
    </source>
</evidence>
<keyword evidence="8 12" id="KW-1133">Transmembrane helix</keyword>
<organism evidence="15">
    <name type="scientific">Halomonas sp. RT37</name>
    <dbReference type="NCBI Taxonomy" id="2950872"/>
    <lineage>
        <taxon>Bacteria</taxon>
        <taxon>Pseudomonadati</taxon>
        <taxon>Pseudomonadota</taxon>
        <taxon>Gammaproteobacteria</taxon>
        <taxon>Oceanospirillales</taxon>
        <taxon>Halomonadaceae</taxon>
        <taxon>Halomonas</taxon>
    </lineage>
</organism>
<evidence type="ECO:0000256" key="7">
    <source>
        <dbReference type="ARBA" id="ARBA00022777"/>
    </source>
</evidence>
<proteinExistence type="predicted"/>
<dbReference type="Pfam" id="PF08521">
    <property type="entry name" value="2CSK_N"/>
    <property type="match status" value="1"/>
</dbReference>
<evidence type="ECO:0000256" key="12">
    <source>
        <dbReference type="SAM" id="Phobius"/>
    </source>
</evidence>
<name>A0AAU7KCN7_9GAMM</name>
<dbReference type="InterPro" id="IPR013727">
    <property type="entry name" value="2CSK_N"/>
</dbReference>
<dbReference type="GO" id="GO:0005886">
    <property type="term" value="C:plasma membrane"/>
    <property type="evidence" value="ECO:0007669"/>
    <property type="project" value="TreeGrafter"/>
</dbReference>
<evidence type="ECO:0000259" key="13">
    <source>
        <dbReference type="PROSITE" id="PS50109"/>
    </source>
</evidence>
<dbReference type="AlphaFoldDB" id="A0AAU7KCN7"/>
<evidence type="ECO:0000256" key="6">
    <source>
        <dbReference type="ARBA" id="ARBA00022692"/>
    </source>
</evidence>
<dbReference type="Gene3D" id="1.10.287.130">
    <property type="match status" value="1"/>
</dbReference>
<keyword evidence="7 15" id="KW-0418">Kinase</keyword>
<feature type="region of interest" description="Disordered" evidence="11">
    <location>
        <begin position="435"/>
        <end position="469"/>
    </location>
</feature>
<accession>A0AAU7KCN7</accession>
<dbReference type="GO" id="GO:0000155">
    <property type="term" value="F:phosphorelay sensor kinase activity"/>
    <property type="evidence" value="ECO:0007669"/>
    <property type="project" value="InterPro"/>
</dbReference>
<gene>
    <name evidence="15" type="ORF">NFG58_11800</name>
</gene>
<dbReference type="CDD" id="cd00082">
    <property type="entry name" value="HisKA"/>
    <property type="match status" value="1"/>
</dbReference>
<comment type="subcellular location">
    <subcellularLocation>
        <location evidence="2">Membrane</location>
    </subcellularLocation>
</comment>
<evidence type="ECO:0000256" key="10">
    <source>
        <dbReference type="ARBA" id="ARBA00023136"/>
    </source>
</evidence>
<evidence type="ECO:0000256" key="5">
    <source>
        <dbReference type="ARBA" id="ARBA00022679"/>
    </source>
</evidence>
<reference evidence="15" key="1">
    <citation type="submission" date="2022-06" db="EMBL/GenBank/DDBJ databases">
        <title>A novel DMS-producing enzyme.</title>
        <authorList>
            <person name="Zhang Y."/>
        </authorList>
    </citation>
    <scope>NUCLEOTIDE SEQUENCE</scope>
    <source>
        <strain evidence="15">RT37</strain>
    </source>
</reference>
<evidence type="ECO:0000256" key="8">
    <source>
        <dbReference type="ARBA" id="ARBA00022989"/>
    </source>
</evidence>
<dbReference type="Gene3D" id="3.30.565.10">
    <property type="entry name" value="Histidine kinase-like ATPase, C-terminal domain"/>
    <property type="match status" value="1"/>
</dbReference>
<dbReference type="InterPro" id="IPR005467">
    <property type="entry name" value="His_kinase_dom"/>
</dbReference>
<dbReference type="Pfam" id="PF00512">
    <property type="entry name" value="HisKA"/>
    <property type="match status" value="1"/>
</dbReference>
<dbReference type="InterPro" id="IPR003661">
    <property type="entry name" value="HisK_dim/P_dom"/>
</dbReference>
<dbReference type="SUPFAM" id="SSF47384">
    <property type="entry name" value="Homodimeric domain of signal transducing histidine kinase"/>
    <property type="match status" value="1"/>
</dbReference>
<keyword evidence="5" id="KW-0808">Transferase</keyword>
<dbReference type="InterPro" id="IPR036890">
    <property type="entry name" value="HATPase_C_sf"/>
</dbReference>
<dbReference type="EC" id="2.7.13.3" evidence="3"/>
<feature type="transmembrane region" description="Helical" evidence="12">
    <location>
        <begin position="167"/>
        <end position="189"/>
    </location>
</feature>
<dbReference type="PRINTS" id="PR00344">
    <property type="entry name" value="BCTRLSENSOR"/>
</dbReference>
<comment type="catalytic activity">
    <reaction evidence="1">
        <text>ATP + protein L-histidine = ADP + protein N-phospho-L-histidine.</text>
        <dbReference type="EC" id="2.7.13.3"/>
    </reaction>
</comment>
<keyword evidence="6 12" id="KW-0812">Transmembrane</keyword>
<dbReference type="InterPro" id="IPR003594">
    <property type="entry name" value="HATPase_dom"/>
</dbReference>
<evidence type="ECO:0000256" key="3">
    <source>
        <dbReference type="ARBA" id="ARBA00012438"/>
    </source>
</evidence>
<keyword evidence="10 12" id="KW-0472">Membrane</keyword>
<evidence type="ECO:0000256" key="11">
    <source>
        <dbReference type="SAM" id="MobiDB-lite"/>
    </source>
</evidence>
<dbReference type="InterPro" id="IPR050428">
    <property type="entry name" value="TCS_sensor_his_kinase"/>
</dbReference>
<feature type="compositionally biased region" description="Polar residues" evidence="11">
    <location>
        <begin position="459"/>
        <end position="469"/>
    </location>
</feature>
<feature type="domain" description="HAMP" evidence="14">
    <location>
        <begin position="186"/>
        <end position="237"/>
    </location>
</feature>
<dbReference type="InterPro" id="IPR003660">
    <property type="entry name" value="HAMP_dom"/>
</dbReference>
<evidence type="ECO:0000256" key="4">
    <source>
        <dbReference type="ARBA" id="ARBA00022553"/>
    </source>
</evidence>
<dbReference type="PROSITE" id="PS50885">
    <property type="entry name" value="HAMP"/>
    <property type="match status" value="1"/>
</dbReference>
<dbReference type="Pfam" id="PF02518">
    <property type="entry name" value="HATPase_c"/>
    <property type="match status" value="1"/>
</dbReference>
<dbReference type="SMART" id="SM00388">
    <property type="entry name" value="HisKA"/>
    <property type="match status" value="1"/>
</dbReference>
<evidence type="ECO:0000256" key="9">
    <source>
        <dbReference type="ARBA" id="ARBA00023012"/>
    </source>
</evidence>
<feature type="domain" description="Histidine kinase" evidence="13">
    <location>
        <begin position="245"/>
        <end position="456"/>
    </location>
</feature>
<evidence type="ECO:0000313" key="15">
    <source>
        <dbReference type="EMBL" id="XBO69316.1"/>
    </source>
</evidence>
<dbReference type="SUPFAM" id="SSF55874">
    <property type="entry name" value="ATPase domain of HSP90 chaperone/DNA topoisomerase II/histidine kinase"/>
    <property type="match status" value="1"/>
</dbReference>
<dbReference type="InterPro" id="IPR036097">
    <property type="entry name" value="HisK_dim/P_sf"/>
</dbReference>
<feature type="transmembrane region" description="Helical" evidence="12">
    <location>
        <begin position="12"/>
        <end position="30"/>
    </location>
</feature>
<dbReference type="PANTHER" id="PTHR45436">
    <property type="entry name" value="SENSOR HISTIDINE KINASE YKOH"/>
    <property type="match status" value="1"/>
</dbReference>
<dbReference type="InterPro" id="IPR004358">
    <property type="entry name" value="Sig_transdc_His_kin-like_C"/>
</dbReference>
<dbReference type="SMART" id="SM00387">
    <property type="entry name" value="HATPase_c"/>
    <property type="match status" value="1"/>
</dbReference>
<dbReference type="CDD" id="cd00075">
    <property type="entry name" value="HATPase"/>
    <property type="match status" value="1"/>
</dbReference>
<evidence type="ECO:0000259" key="14">
    <source>
        <dbReference type="PROSITE" id="PS50885"/>
    </source>
</evidence>
<sequence length="469" mass="51894">MSGDSLHRRLLTWLLLPMLIVGSVVLWRAWLDARQTADRAFDRLLDAASLSIAEQAQWQDDRLWLDLPPAALEMLASRHDERVFYTLVDARGERVTGNADLPGIEGAAQDASDVVYGDVDYHDMPLRLGVRRSRLEDWRLREPFEIRVAHTREGRDALSGELFRQSLAYLLAVAVLSVAALLIAIRLALAPLTRLRRQIRTRDPRTLAPLELPLPRELAELRDTVNELLARMRRVKANQERFIGDASHQLRTPLAGLSARAELALRQDDPAIWRRALGAMQTTSQSASRLAMQLLSLTRLDNPEYQPELAPTDLVQVAREAVMAHWQRCQRAGVDLGLEAPEAPVHVQGLDWQLGEALANLIDNACHYGARHITVEVSADPIALAVVDDGPGIPHERRLLVLRPFHRGEHTSEGSGLGLAIVDGIARTHGARLSLGDAREAPPPGLRVSLQFGEGVDKGSTSAPSRSQP</sequence>
<dbReference type="RefSeq" id="WP_348826557.1">
    <property type="nucleotide sequence ID" value="NZ_CP098827.1"/>
</dbReference>
<dbReference type="EMBL" id="CP098827">
    <property type="protein sequence ID" value="XBO69316.1"/>
    <property type="molecule type" value="Genomic_DNA"/>
</dbReference>